<dbReference type="SUPFAM" id="SSF57701">
    <property type="entry name" value="Zn2/Cys6 DNA-binding domain"/>
    <property type="match status" value="1"/>
</dbReference>
<evidence type="ECO:0000313" key="8">
    <source>
        <dbReference type="EMBL" id="CDM32517.1"/>
    </source>
</evidence>
<dbReference type="GO" id="GO:0000981">
    <property type="term" value="F:DNA-binding transcription factor activity, RNA polymerase II-specific"/>
    <property type="evidence" value="ECO:0007669"/>
    <property type="project" value="InterPro"/>
</dbReference>
<sequence length="515" mass="56866">MLAPFSTGAEPTTPRTSQAPAKQHRFRSVTGCLTSRQRKKKCDERKPKCVGCTRNSLQCAWPVVGPRSKSQKLIVQAASQGYKNSPDRLDPSPRDPSAQWSSLTASSVSPTKASTLTQASNLLFTHYITETANVLSSFSPDGNNPSVTLLVPLCRNDELLMHSLLALSGAHMKSRNPGLEVSLAIYRHYSVVIRTIRDRISDQTAFDVPQALRMLLTLMILTFFETLSGDDQGAIFSHLRASRQIIIQLANSSLPSSINDNGRLNNIVPYGSINRRTVLQDTFVDGILGTMDHFDTWGVVFGDTDGLFEILPDIAVLAARRLTEKTPSQASLEMHLALYARITEYKPPDSAVNGQKSQPQRDTALNLCREATLLYLRTAMVPDALNDTVTLAKVQKHIDNVMLYAEQATRSPYEAIFQGPLVIAGSCMLRTEQRQSLLDGLRSNRFHMQHCLQAALHLGQLWNDPSGRVFGPYGLATTMRRRGINLGIAIILSAKSKKATKTLKRDRLVTIRGKG</sequence>
<dbReference type="PANTHER" id="PTHR37534:SF46">
    <property type="entry name" value="ZN(II)2CYS6 TRANSCRIPTION FACTOR (EUROFUNG)"/>
    <property type="match status" value="1"/>
</dbReference>
<dbReference type="CDD" id="cd00067">
    <property type="entry name" value="GAL4"/>
    <property type="match status" value="1"/>
</dbReference>
<dbReference type="OMA" id="DPDPRAF"/>
<dbReference type="GO" id="GO:0008270">
    <property type="term" value="F:zinc ion binding"/>
    <property type="evidence" value="ECO:0007669"/>
    <property type="project" value="InterPro"/>
</dbReference>
<evidence type="ECO:0000256" key="5">
    <source>
        <dbReference type="ARBA" id="ARBA00023242"/>
    </source>
</evidence>
<dbReference type="GO" id="GO:0005634">
    <property type="term" value="C:nucleus"/>
    <property type="evidence" value="ECO:0007669"/>
    <property type="project" value="UniProtKB-SubCell"/>
</dbReference>
<evidence type="ECO:0000256" key="4">
    <source>
        <dbReference type="ARBA" id="ARBA00023163"/>
    </source>
</evidence>
<dbReference type="GO" id="GO:0003677">
    <property type="term" value="F:DNA binding"/>
    <property type="evidence" value="ECO:0007669"/>
    <property type="project" value="UniProtKB-KW"/>
</dbReference>
<feature type="region of interest" description="Disordered" evidence="6">
    <location>
        <begin position="81"/>
        <end position="105"/>
    </location>
</feature>
<dbReference type="Pfam" id="PF00172">
    <property type="entry name" value="Zn_clus"/>
    <property type="match status" value="1"/>
</dbReference>
<evidence type="ECO:0000256" key="3">
    <source>
        <dbReference type="ARBA" id="ARBA00023125"/>
    </source>
</evidence>
<keyword evidence="5" id="KW-0539">Nucleus</keyword>
<dbReference type="Pfam" id="PF11951">
    <property type="entry name" value="Fungal_trans_2"/>
    <property type="match status" value="1"/>
</dbReference>
<dbReference type="AlphaFoldDB" id="W6QSP9"/>
<evidence type="ECO:0000256" key="6">
    <source>
        <dbReference type="SAM" id="MobiDB-lite"/>
    </source>
</evidence>
<dbReference type="STRING" id="1365484.W6QSP9"/>
<dbReference type="InterPro" id="IPR021858">
    <property type="entry name" value="Fun_TF"/>
</dbReference>
<reference evidence="8" key="1">
    <citation type="journal article" date="2014" name="Nat. Commun.">
        <title>Multiple recent horizontal transfers of a large genomic region in cheese making fungi.</title>
        <authorList>
            <person name="Cheeseman K."/>
            <person name="Ropars J."/>
            <person name="Renault P."/>
            <person name="Dupont J."/>
            <person name="Gouzy J."/>
            <person name="Branca A."/>
            <person name="Abraham A.L."/>
            <person name="Ceppi M."/>
            <person name="Conseiller E."/>
            <person name="Debuchy R."/>
            <person name="Malagnac F."/>
            <person name="Goarin A."/>
            <person name="Silar P."/>
            <person name="Lacoste S."/>
            <person name="Sallet E."/>
            <person name="Bensimon A."/>
            <person name="Giraud T."/>
            <person name="Brygoo Y."/>
        </authorList>
    </citation>
    <scope>NUCLEOTIDE SEQUENCE [LARGE SCALE GENOMIC DNA]</scope>
    <source>
        <strain evidence="8">FM164</strain>
    </source>
</reference>
<dbReference type="Proteomes" id="UP000030686">
    <property type="component" value="Unassembled WGS sequence"/>
</dbReference>
<name>W6QSP9_PENRF</name>
<evidence type="ECO:0000256" key="2">
    <source>
        <dbReference type="ARBA" id="ARBA00023015"/>
    </source>
</evidence>
<dbReference type="PANTHER" id="PTHR37534">
    <property type="entry name" value="TRANSCRIPTIONAL ACTIVATOR PROTEIN UGA3"/>
    <property type="match status" value="1"/>
</dbReference>
<feature type="domain" description="Zn(2)-C6 fungal-type" evidence="7">
    <location>
        <begin position="31"/>
        <end position="61"/>
    </location>
</feature>
<dbReference type="InterPro" id="IPR001138">
    <property type="entry name" value="Zn2Cys6_DnaBD"/>
</dbReference>
<dbReference type="PROSITE" id="PS50048">
    <property type="entry name" value="ZN2_CY6_FUNGAL_2"/>
    <property type="match status" value="1"/>
</dbReference>
<dbReference type="Gene3D" id="4.10.240.10">
    <property type="entry name" value="Zn(2)-C6 fungal-type DNA-binding domain"/>
    <property type="match status" value="1"/>
</dbReference>
<keyword evidence="2" id="KW-0805">Transcription regulation</keyword>
<feature type="region of interest" description="Disordered" evidence="6">
    <location>
        <begin position="1"/>
        <end position="45"/>
    </location>
</feature>
<protein>
    <submittedName>
        <fullName evidence="8">Zn(2)-C6 fungal-type DNA-binding domain</fullName>
    </submittedName>
</protein>
<dbReference type="OrthoDB" id="187139at2759"/>
<keyword evidence="9" id="KW-1185">Reference proteome</keyword>
<feature type="compositionally biased region" description="Polar residues" evidence="6">
    <location>
        <begin position="9"/>
        <end position="20"/>
    </location>
</feature>
<proteinExistence type="predicted"/>
<dbReference type="SMART" id="SM00066">
    <property type="entry name" value="GAL4"/>
    <property type="match status" value="1"/>
</dbReference>
<evidence type="ECO:0000256" key="1">
    <source>
        <dbReference type="ARBA" id="ARBA00004123"/>
    </source>
</evidence>
<dbReference type="EMBL" id="HG792016">
    <property type="protein sequence ID" value="CDM32517.1"/>
    <property type="molecule type" value="Genomic_DNA"/>
</dbReference>
<keyword evidence="4" id="KW-0804">Transcription</keyword>
<gene>
    <name evidence="8" type="ORF">PROQFM164_S02g002668</name>
</gene>
<keyword evidence="3 8" id="KW-0238">DNA-binding</keyword>
<comment type="subcellular location">
    <subcellularLocation>
        <location evidence="1">Nucleus</location>
    </subcellularLocation>
</comment>
<evidence type="ECO:0000259" key="7">
    <source>
        <dbReference type="PROSITE" id="PS50048"/>
    </source>
</evidence>
<accession>W6QSP9</accession>
<dbReference type="InterPro" id="IPR036864">
    <property type="entry name" value="Zn2-C6_fun-type_DNA-bd_sf"/>
</dbReference>
<organism evidence="8 9">
    <name type="scientific">Penicillium roqueforti (strain FM164)</name>
    <dbReference type="NCBI Taxonomy" id="1365484"/>
    <lineage>
        <taxon>Eukaryota</taxon>
        <taxon>Fungi</taxon>
        <taxon>Dikarya</taxon>
        <taxon>Ascomycota</taxon>
        <taxon>Pezizomycotina</taxon>
        <taxon>Eurotiomycetes</taxon>
        <taxon>Eurotiomycetidae</taxon>
        <taxon>Eurotiales</taxon>
        <taxon>Aspergillaceae</taxon>
        <taxon>Penicillium</taxon>
    </lineage>
</organism>
<evidence type="ECO:0000313" key="9">
    <source>
        <dbReference type="Proteomes" id="UP000030686"/>
    </source>
</evidence>